<evidence type="ECO:0000256" key="1">
    <source>
        <dbReference type="SAM" id="Phobius"/>
    </source>
</evidence>
<proteinExistence type="predicted"/>
<evidence type="ECO:0000313" key="2">
    <source>
        <dbReference type="EMBL" id="GBP09823.1"/>
    </source>
</evidence>
<dbReference type="Proteomes" id="UP000299102">
    <property type="component" value="Unassembled WGS sequence"/>
</dbReference>
<feature type="transmembrane region" description="Helical" evidence="1">
    <location>
        <begin position="57"/>
        <end position="77"/>
    </location>
</feature>
<organism evidence="2 3">
    <name type="scientific">Eumeta variegata</name>
    <name type="common">Bagworm moth</name>
    <name type="synonym">Eumeta japonica</name>
    <dbReference type="NCBI Taxonomy" id="151549"/>
    <lineage>
        <taxon>Eukaryota</taxon>
        <taxon>Metazoa</taxon>
        <taxon>Ecdysozoa</taxon>
        <taxon>Arthropoda</taxon>
        <taxon>Hexapoda</taxon>
        <taxon>Insecta</taxon>
        <taxon>Pterygota</taxon>
        <taxon>Neoptera</taxon>
        <taxon>Endopterygota</taxon>
        <taxon>Lepidoptera</taxon>
        <taxon>Glossata</taxon>
        <taxon>Ditrysia</taxon>
        <taxon>Tineoidea</taxon>
        <taxon>Psychidae</taxon>
        <taxon>Oiketicinae</taxon>
        <taxon>Eumeta</taxon>
    </lineage>
</organism>
<keyword evidence="1" id="KW-0472">Membrane</keyword>
<sequence>MDRPGTSQQTDKVEMFEVREHVPYQAELTRAPTTYDEESGDAYDSRWTSAWKAICQLFNMMHHMLVAIVVFCLWNFALTAEPNGSVSNLQLHIVFTGTGYQLFLVEAVLTLHRHNSWSSHLSRDGKRVVHGCLQLTGGFSS</sequence>
<dbReference type="EMBL" id="BGZK01000037">
    <property type="protein sequence ID" value="GBP09823.1"/>
    <property type="molecule type" value="Genomic_DNA"/>
</dbReference>
<evidence type="ECO:0000313" key="3">
    <source>
        <dbReference type="Proteomes" id="UP000299102"/>
    </source>
</evidence>
<protein>
    <submittedName>
        <fullName evidence="2">Uncharacterized protein</fullName>
    </submittedName>
</protein>
<gene>
    <name evidence="2" type="ORF">EVAR_81094_1</name>
</gene>
<dbReference type="AlphaFoldDB" id="A0A4C1T5N3"/>
<keyword evidence="1" id="KW-0812">Transmembrane</keyword>
<comment type="caution">
    <text evidence="2">The sequence shown here is derived from an EMBL/GenBank/DDBJ whole genome shotgun (WGS) entry which is preliminary data.</text>
</comment>
<keyword evidence="3" id="KW-1185">Reference proteome</keyword>
<dbReference type="OrthoDB" id="432881at2759"/>
<feature type="transmembrane region" description="Helical" evidence="1">
    <location>
        <begin position="89"/>
        <end position="111"/>
    </location>
</feature>
<name>A0A4C1T5N3_EUMVA</name>
<reference evidence="2 3" key="1">
    <citation type="journal article" date="2019" name="Commun. Biol.">
        <title>The bagworm genome reveals a unique fibroin gene that provides high tensile strength.</title>
        <authorList>
            <person name="Kono N."/>
            <person name="Nakamura H."/>
            <person name="Ohtoshi R."/>
            <person name="Tomita M."/>
            <person name="Numata K."/>
            <person name="Arakawa K."/>
        </authorList>
    </citation>
    <scope>NUCLEOTIDE SEQUENCE [LARGE SCALE GENOMIC DNA]</scope>
</reference>
<keyword evidence="1" id="KW-1133">Transmembrane helix</keyword>
<accession>A0A4C1T5N3</accession>